<feature type="region of interest" description="Disordered" evidence="1">
    <location>
        <begin position="855"/>
        <end position="891"/>
    </location>
</feature>
<organism evidence="2 3">
    <name type="scientific">Kwoniella heveanensis BCC8398</name>
    <dbReference type="NCBI Taxonomy" id="1296120"/>
    <lineage>
        <taxon>Eukaryota</taxon>
        <taxon>Fungi</taxon>
        <taxon>Dikarya</taxon>
        <taxon>Basidiomycota</taxon>
        <taxon>Agaricomycotina</taxon>
        <taxon>Tremellomycetes</taxon>
        <taxon>Tremellales</taxon>
        <taxon>Cryptococcaceae</taxon>
        <taxon>Kwoniella</taxon>
    </lineage>
</organism>
<evidence type="ECO:0000313" key="3">
    <source>
        <dbReference type="Proteomes" id="UP000092666"/>
    </source>
</evidence>
<feature type="region of interest" description="Disordered" evidence="1">
    <location>
        <begin position="804"/>
        <end position="840"/>
    </location>
</feature>
<dbReference type="Proteomes" id="UP000092666">
    <property type="component" value="Unassembled WGS sequence"/>
</dbReference>
<accession>A0A1B9GZP5</accession>
<feature type="compositionally biased region" description="Acidic residues" evidence="1">
    <location>
        <begin position="1036"/>
        <end position="1071"/>
    </location>
</feature>
<proteinExistence type="predicted"/>
<feature type="compositionally biased region" description="Basic and acidic residues" evidence="1">
    <location>
        <begin position="700"/>
        <end position="711"/>
    </location>
</feature>
<evidence type="ECO:0000256" key="1">
    <source>
        <dbReference type="SAM" id="MobiDB-lite"/>
    </source>
</evidence>
<feature type="compositionally biased region" description="Acidic residues" evidence="1">
    <location>
        <begin position="971"/>
        <end position="993"/>
    </location>
</feature>
<feature type="compositionally biased region" description="Basic and acidic residues" evidence="1">
    <location>
        <begin position="1115"/>
        <end position="1127"/>
    </location>
</feature>
<feature type="compositionally biased region" description="Basic and acidic residues" evidence="1">
    <location>
        <begin position="619"/>
        <end position="628"/>
    </location>
</feature>
<feature type="compositionally biased region" description="Polar residues" evidence="1">
    <location>
        <begin position="1080"/>
        <end position="1095"/>
    </location>
</feature>
<feature type="compositionally biased region" description="Basic and acidic residues" evidence="1">
    <location>
        <begin position="267"/>
        <end position="278"/>
    </location>
</feature>
<dbReference type="EMBL" id="KI669495">
    <property type="protein sequence ID" value="OCF36485.1"/>
    <property type="molecule type" value="Genomic_DNA"/>
</dbReference>
<gene>
    <name evidence="2" type="ORF">I316_01734</name>
</gene>
<keyword evidence="3" id="KW-1185">Reference proteome</keyword>
<feature type="compositionally biased region" description="Basic and acidic residues" evidence="1">
    <location>
        <begin position="645"/>
        <end position="655"/>
    </location>
</feature>
<feature type="region of interest" description="Disordered" evidence="1">
    <location>
        <begin position="946"/>
        <end position="1127"/>
    </location>
</feature>
<name>A0A1B9GZP5_9TREE</name>
<dbReference type="AlphaFoldDB" id="A0A1B9GZP5"/>
<evidence type="ECO:0000313" key="2">
    <source>
        <dbReference type="EMBL" id="OCF36485.1"/>
    </source>
</evidence>
<feature type="compositionally biased region" description="Acidic residues" evidence="1">
    <location>
        <begin position="662"/>
        <end position="689"/>
    </location>
</feature>
<feature type="compositionally biased region" description="Acidic residues" evidence="1">
    <location>
        <begin position="824"/>
        <end position="834"/>
    </location>
</feature>
<feature type="compositionally biased region" description="Basic and acidic residues" evidence="1">
    <location>
        <begin position="549"/>
        <end position="607"/>
    </location>
</feature>
<feature type="compositionally biased region" description="Acidic residues" evidence="1">
    <location>
        <begin position="28"/>
        <end position="58"/>
    </location>
</feature>
<reference evidence="3" key="2">
    <citation type="submission" date="2013-12" db="EMBL/GenBank/DDBJ databases">
        <title>Evolution of pathogenesis and genome organization in the Tremellales.</title>
        <authorList>
            <person name="Cuomo C."/>
            <person name="Litvintseva A."/>
            <person name="Heitman J."/>
            <person name="Chen Y."/>
            <person name="Sun S."/>
            <person name="Springer D."/>
            <person name="Dromer F."/>
            <person name="Young S."/>
            <person name="Zeng Q."/>
            <person name="Chapman S."/>
            <person name="Gujja S."/>
            <person name="Saif S."/>
            <person name="Birren B."/>
        </authorList>
    </citation>
    <scope>NUCLEOTIDE SEQUENCE [LARGE SCALE GENOMIC DNA]</scope>
    <source>
        <strain evidence="3">BCC8398</strain>
    </source>
</reference>
<feature type="compositionally biased region" description="Low complexity" evidence="1">
    <location>
        <begin position="106"/>
        <end position="130"/>
    </location>
</feature>
<protein>
    <submittedName>
        <fullName evidence="2">Uncharacterized protein</fullName>
    </submittedName>
</protein>
<feature type="compositionally biased region" description="Polar residues" evidence="1">
    <location>
        <begin position="874"/>
        <end position="891"/>
    </location>
</feature>
<sequence length="1127" mass="122015">MEVDTDRAITDDERMDEDYPVGEGEAGMMEDSDGDEMMGDEIQDDQEYEEAMDEENMEPELHTTQAKETEVVPPVENPLSAVGVSEPPIPFTPTQTPPVVTPFPDPASSASAGFFGPGSVAASASGSTSARPFESPPAPETEMTPVPQDGHSHTVSEDTSEEVTTSTSEQPRPPLNADDEGKEHVSHPPQTVATTEEALDVLKTHPSAADEASSTSLTHPSADDMPAQTASIPTVPEPPSNGGIVPVEAESSKRVLSGGPTSASGAKDIERVSDVDEGHDLGVEDAEEDLEVYYDDEDAGEEGGGEENEDDEDYSIDVLNLPPVIVHLPHSGARSLFVPYESDPDTLPIWLRDRQEELGEASLADVWDAIRAECVREGLGKNGALVITEKQMDLKMNEDDVNLQSITFLELITLHHECGLPEPVQLYLTWEESRFITRFNAIQSELEAVRRRRSGSAQTEGDEQIEPDAAHAEKQQAAARVQAVPANTETSSAVVPATSPTPAPALRQPVKEADTVAEAEEVDYEVYDDEEYAEEARSIGAGGYSDTEEASKAARAEKREQDRERHREGREVKAEYAESNDEKNTRDLEREHPHWAEARARPTDALHYEGPSTKRHIIYHQDEQHEPEALATKADQAPDPESAEPIEHTDVKGGEDVGAGEGNEEYEDQEEEREDGVEDDAEEGGDWNDDGGTVDSAQATHDEQTESKQTEGEEDDMQATVPVPIRISKAEAERLRAEQQTRLAQLRHEGLGQQQEVGSVIAGSGAALPTPAAGTTASTQAGVNQVADKAPLDEVALQYKYTGTPDGSAAQASLRIDKDADAQTTEEAEQDAEYNDLVQPEVPLDEVALKLEADSAQDESAAISPVGSSRDVSESQYQSQFATPAETTPMGTEISLTASEVGGAHAIADRVLGADGVSFQRPEVILEEEDEITISEREQIVNDRAERRREVEELPAPVDGVAGAGLVPETAYEDDNEASYEEDEYPGAEEYIDEGYAAGEYDDSDLPGTMPVTPLETETGEEGSLKFYPQGHPDADEQVGDSDGQADEGYSEEYEEEGSERTLEEDDDDTFDSYIVSADPTMTESGDTDYPTSTADDSHTAPPSAKRTLDDDESLESKRARTDETSE</sequence>
<reference evidence="2 3" key="1">
    <citation type="submission" date="2013-07" db="EMBL/GenBank/DDBJ databases">
        <title>The Genome Sequence of Cryptococcus heveanensis BCC8398.</title>
        <authorList>
            <consortium name="The Broad Institute Genome Sequencing Platform"/>
            <person name="Cuomo C."/>
            <person name="Litvintseva A."/>
            <person name="Chen Y."/>
            <person name="Heitman J."/>
            <person name="Sun S."/>
            <person name="Springer D."/>
            <person name="Dromer F."/>
            <person name="Young S.K."/>
            <person name="Zeng Q."/>
            <person name="Gargeya S."/>
            <person name="Fitzgerald M."/>
            <person name="Abouelleil A."/>
            <person name="Alvarado L."/>
            <person name="Berlin A.M."/>
            <person name="Chapman S.B."/>
            <person name="Dewar J."/>
            <person name="Goldberg J."/>
            <person name="Griggs A."/>
            <person name="Gujja S."/>
            <person name="Hansen M."/>
            <person name="Howarth C."/>
            <person name="Imamovic A."/>
            <person name="Larimer J."/>
            <person name="McCowan C."/>
            <person name="Murphy C."/>
            <person name="Pearson M."/>
            <person name="Priest M."/>
            <person name="Roberts A."/>
            <person name="Saif S."/>
            <person name="Shea T."/>
            <person name="Sykes S."/>
            <person name="Wortman J."/>
            <person name="Nusbaum C."/>
            <person name="Birren B."/>
        </authorList>
    </citation>
    <scope>NUCLEOTIDE SEQUENCE [LARGE SCALE GENOMIC DNA]</scope>
    <source>
        <strain evidence="2 3">BCC8398</strain>
    </source>
</reference>
<feature type="compositionally biased region" description="Basic and acidic residues" evidence="1">
    <location>
        <begin position="1"/>
        <end position="12"/>
    </location>
</feature>
<feature type="compositionally biased region" description="Low complexity" evidence="1">
    <location>
        <begin position="475"/>
        <end position="500"/>
    </location>
</feature>
<feature type="region of interest" description="Disordered" evidence="1">
    <location>
        <begin position="1"/>
        <end position="278"/>
    </location>
</feature>
<feature type="region of interest" description="Disordered" evidence="1">
    <location>
        <begin position="453"/>
        <end position="513"/>
    </location>
</feature>
<feature type="region of interest" description="Disordered" evidence="1">
    <location>
        <begin position="536"/>
        <end position="722"/>
    </location>
</feature>
<dbReference type="OrthoDB" id="2573767at2759"/>
<feature type="compositionally biased region" description="Basic and acidic residues" evidence="1">
    <location>
        <begin position="59"/>
        <end position="70"/>
    </location>
</feature>
<dbReference type="STRING" id="1296120.A0A1B9GZP5"/>
<feature type="compositionally biased region" description="Pro residues" evidence="1">
    <location>
        <begin position="87"/>
        <end position="105"/>
    </location>
</feature>